<feature type="region of interest" description="Disordered" evidence="1">
    <location>
        <begin position="78"/>
        <end position="104"/>
    </location>
</feature>
<dbReference type="InterPro" id="IPR040624">
    <property type="entry name" value="HalOD1"/>
</dbReference>
<dbReference type="AlphaFoldDB" id="A0ABD5WZK4"/>
<evidence type="ECO:0000256" key="1">
    <source>
        <dbReference type="SAM" id="MobiDB-lite"/>
    </source>
</evidence>
<gene>
    <name evidence="3" type="ORF">ACFQKD_16935</name>
</gene>
<dbReference type="Proteomes" id="UP001596388">
    <property type="component" value="Unassembled WGS sequence"/>
</dbReference>
<sequence length="104" mass="10724">MHVASEVSLVPQPGSLAVSIMTAAANRSDTDEAELPPLYEYVDMDAVRSIVTHASGGGGASTRVEFSYADCRVVVDGDGAVTVDPDDESPVDPDDDGSNPKISG</sequence>
<name>A0ABD5WZK4_9EURY</name>
<organism evidence="3 4">
    <name type="scientific">Halobaculum marinum</name>
    <dbReference type="NCBI Taxonomy" id="3031996"/>
    <lineage>
        <taxon>Archaea</taxon>
        <taxon>Methanobacteriati</taxon>
        <taxon>Methanobacteriota</taxon>
        <taxon>Stenosarchaea group</taxon>
        <taxon>Halobacteria</taxon>
        <taxon>Halobacteriales</taxon>
        <taxon>Haloferacaceae</taxon>
        <taxon>Halobaculum</taxon>
    </lineage>
</organism>
<reference evidence="3 4" key="1">
    <citation type="journal article" date="2019" name="Int. J. Syst. Evol. Microbiol.">
        <title>The Global Catalogue of Microorganisms (GCM) 10K type strain sequencing project: providing services to taxonomists for standard genome sequencing and annotation.</title>
        <authorList>
            <consortium name="The Broad Institute Genomics Platform"/>
            <consortium name="The Broad Institute Genome Sequencing Center for Infectious Disease"/>
            <person name="Wu L."/>
            <person name="Ma J."/>
        </authorList>
    </citation>
    <scope>NUCLEOTIDE SEQUENCE [LARGE SCALE GENOMIC DNA]</scope>
    <source>
        <strain evidence="3 4">DT55</strain>
    </source>
</reference>
<evidence type="ECO:0000313" key="4">
    <source>
        <dbReference type="Proteomes" id="UP001596388"/>
    </source>
</evidence>
<dbReference type="Pfam" id="PF18545">
    <property type="entry name" value="HalOD1"/>
    <property type="match status" value="1"/>
</dbReference>
<feature type="compositionally biased region" description="Acidic residues" evidence="1">
    <location>
        <begin position="84"/>
        <end position="97"/>
    </location>
</feature>
<accession>A0ABD5WZK4</accession>
<comment type="caution">
    <text evidence="3">The sequence shown here is derived from an EMBL/GenBank/DDBJ whole genome shotgun (WGS) entry which is preliminary data.</text>
</comment>
<protein>
    <submittedName>
        <fullName evidence="3">HalOD1 output domain-containing protein</fullName>
    </submittedName>
</protein>
<evidence type="ECO:0000313" key="3">
    <source>
        <dbReference type="EMBL" id="MFC7098994.1"/>
    </source>
</evidence>
<dbReference type="RefSeq" id="WP_390219606.1">
    <property type="nucleotide sequence ID" value="NZ_JBHTAG010000004.1"/>
</dbReference>
<evidence type="ECO:0000259" key="2">
    <source>
        <dbReference type="Pfam" id="PF18545"/>
    </source>
</evidence>
<keyword evidence="4" id="KW-1185">Reference proteome</keyword>
<dbReference type="EMBL" id="JBHTAG010000004">
    <property type="protein sequence ID" value="MFC7098994.1"/>
    <property type="molecule type" value="Genomic_DNA"/>
</dbReference>
<feature type="domain" description="Halobacterial output" evidence="2">
    <location>
        <begin position="15"/>
        <end position="85"/>
    </location>
</feature>
<proteinExistence type="predicted"/>